<sequence length="231" mass="26290">MTDADWASSENYRACLLRESGDAGFRELMNALQAVVFNLHAVRLLNRICRITGAKVVIVSSWRWHFEPEWIHQTLRRKGIEPRHFHVDYACEVTQPFPYSKLRDSQEWLSRHPDVTDWLVLDDEAERDGFENPEYVNPLVGLDTTAAVRCVQALGPKPAEPSDCSAVVFLDIDGVLLPTAAWLHAGNFAAKERLRWITTDFETIAAYADHVRRSRLLLGGRPSAWKTPHAD</sequence>
<protein>
    <submittedName>
        <fullName evidence="1">Uncharacterized protein</fullName>
    </submittedName>
</protein>
<name>A0A839UYQ9_9PROT</name>
<organism evidence="1 2">
    <name type="scientific">Endobacter medicaginis</name>
    <dbReference type="NCBI Taxonomy" id="1181271"/>
    <lineage>
        <taxon>Bacteria</taxon>
        <taxon>Pseudomonadati</taxon>
        <taxon>Pseudomonadota</taxon>
        <taxon>Alphaproteobacteria</taxon>
        <taxon>Acetobacterales</taxon>
        <taxon>Acetobacteraceae</taxon>
        <taxon>Endobacter</taxon>
    </lineage>
</organism>
<keyword evidence="2" id="KW-1185">Reference proteome</keyword>
<dbReference type="EMBL" id="JACHXV010000036">
    <property type="protein sequence ID" value="MBB3175488.1"/>
    <property type="molecule type" value="Genomic_DNA"/>
</dbReference>
<dbReference type="Proteomes" id="UP000557688">
    <property type="component" value="Unassembled WGS sequence"/>
</dbReference>
<dbReference type="Pfam" id="PF18143">
    <property type="entry name" value="HAD_SAK_2"/>
    <property type="match status" value="1"/>
</dbReference>
<gene>
    <name evidence="1" type="ORF">FHR90_003344</name>
</gene>
<proteinExistence type="predicted"/>
<comment type="caution">
    <text evidence="1">The sequence shown here is derived from an EMBL/GenBank/DDBJ whole genome shotgun (WGS) entry which is preliminary data.</text>
</comment>
<evidence type="ECO:0000313" key="1">
    <source>
        <dbReference type="EMBL" id="MBB3175488.1"/>
    </source>
</evidence>
<reference evidence="1 2" key="1">
    <citation type="submission" date="2020-08" db="EMBL/GenBank/DDBJ databases">
        <title>Genomic Encyclopedia of Type Strains, Phase III (KMG-III): the genomes of soil and plant-associated and newly described type strains.</title>
        <authorList>
            <person name="Whitman W."/>
        </authorList>
    </citation>
    <scope>NUCLEOTIDE SEQUENCE [LARGE SCALE GENOMIC DNA]</scope>
    <source>
        <strain evidence="1 2">CECT 8088</strain>
    </source>
</reference>
<accession>A0A839UYQ9</accession>
<evidence type="ECO:0000313" key="2">
    <source>
        <dbReference type="Proteomes" id="UP000557688"/>
    </source>
</evidence>
<dbReference type="AlphaFoldDB" id="A0A839UYQ9"/>